<gene>
    <name evidence="2" type="ORF">BF93_01425</name>
</gene>
<dbReference type="STRING" id="396014.BF93_01425"/>
<dbReference type="PATRIC" id="fig|396014.3.peg.2323"/>
<dbReference type="eggNOG" id="COG0438">
    <property type="taxonomic scope" value="Bacteria"/>
</dbReference>
<dbReference type="Proteomes" id="UP000023067">
    <property type="component" value="Unassembled WGS sequence"/>
</dbReference>
<feature type="domain" description="Spore protein YkvP/CgeB glycosyl transferase-like" evidence="1">
    <location>
        <begin position="201"/>
        <end position="349"/>
    </location>
</feature>
<comment type="caution">
    <text evidence="2">The sequence shown here is derived from an EMBL/GenBank/DDBJ whole genome shotgun (WGS) entry which is preliminary data.</text>
</comment>
<name>Z9JQU1_9MICO</name>
<proteinExistence type="predicted"/>
<dbReference type="Gene3D" id="3.40.50.2000">
    <property type="entry name" value="Glycogen Phosphorylase B"/>
    <property type="match status" value="1"/>
</dbReference>
<dbReference type="AlphaFoldDB" id="Z9JQU1"/>
<dbReference type="SUPFAM" id="SSF53756">
    <property type="entry name" value="UDP-Glycosyltransferase/glycogen phosphorylase"/>
    <property type="match status" value="1"/>
</dbReference>
<evidence type="ECO:0000313" key="2">
    <source>
        <dbReference type="EMBL" id="EWS80770.1"/>
    </source>
</evidence>
<reference evidence="2 3" key="1">
    <citation type="submission" date="2014-02" db="EMBL/GenBank/DDBJ databases">
        <title>Genome sequence of Brachybacterium phenoliresistens strain W13A50.</title>
        <authorList>
            <person name="Wang X."/>
        </authorList>
    </citation>
    <scope>NUCLEOTIDE SEQUENCE [LARGE SCALE GENOMIC DNA]</scope>
    <source>
        <strain evidence="2 3">W13A50</strain>
    </source>
</reference>
<sequence>MIFHAPYPIDPNPTSASRLRPKRMLESFRAAGLRVHEVTGDPRDRAAGYRDARRLQRAGRTFELLYSENSTQPNVLATSIRRGVAPLLDARILAWAHRSRIPAGEFYRDIYWRFSTKLTEVRTPRSLLMQLAYRFDLEVLRRTGTHVFLPSLAMGPELPYPRDRFSALPPGTDVRESPTPSGVHLFYVGGLGADYGLHACVEAVSATPGVSLTLCVPERDWTANAAAYQGYLSDRIRVVHATSRELAPYYAQASACVLFVEPTPYRRFAAPVKFFEYLGYGKPILLSEGTLAGDMGAELGIGIPIAYTAEAFAAALSELQEDPQRLPALARRAEEVRSAHTWQARVQEAISVLRPELTEKLADHQPLSR</sequence>
<organism evidence="2 3">
    <name type="scientific">Brachybacterium phenoliresistens</name>
    <dbReference type="NCBI Taxonomy" id="396014"/>
    <lineage>
        <taxon>Bacteria</taxon>
        <taxon>Bacillati</taxon>
        <taxon>Actinomycetota</taxon>
        <taxon>Actinomycetes</taxon>
        <taxon>Micrococcales</taxon>
        <taxon>Dermabacteraceae</taxon>
        <taxon>Brachybacterium</taxon>
    </lineage>
</organism>
<protein>
    <submittedName>
        <fullName evidence="2">Glycosyl transferase family 1</fullName>
    </submittedName>
</protein>
<keyword evidence="3" id="KW-1185">Reference proteome</keyword>
<keyword evidence="2" id="KW-0808">Transferase</keyword>
<accession>Z9JQU1</accession>
<dbReference type="HOGENOM" id="CLU_064250_0_0_11"/>
<dbReference type="Pfam" id="PF13524">
    <property type="entry name" value="Glyco_trans_1_2"/>
    <property type="match status" value="1"/>
</dbReference>
<dbReference type="InterPro" id="IPR055259">
    <property type="entry name" value="YkvP/CgeB_Glyco_trans-like"/>
</dbReference>
<dbReference type="GO" id="GO:0016740">
    <property type="term" value="F:transferase activity"/>
    <property type="evidence" value="ECO:0007669"/>
    <property type="project" value="UniProtKB-KW"/>
</dbReference>
<evidence type="ECO:0000313" key="3">
    <source>
        <dbReference type="Proteomes" id="UP000023067"/>
    </source>
</evidence>
<evidence type="ECO:0000259" key="1">
    <source>
        <dbReference type="Pfam" id="PF13524"/>
    </source>
</evidence>
<dbReference type="EMBL" id="JDYK01000012">
    <property type="protein sequence ID" value="EWS80770.1"/>
    <property type="molecule type" value="Genomic_DNA"/>
</dbReference>